<dbReference type="PANTHER" id="PTHR30489:SF0">
    <property type="entry name" value="LIPOPROTEIN-RELEASING SYSTEM TRANSMEMBRANE PROTEIN LOLE"/>
    <property type="match status" value="1"/>
</dbReference>
<evidence type="ECO:0000256" key="5">
    <source>
        <dbReference type="ARBA" id="ARBA00023136"/>
    </source>
</evidence>
<evidence type="ECO:0000313" key="8">
    <source>
        <dbReference type="EMBL" id="SFV74829.1"/>
    </source>
</evidence>
<dbReference type="InterPro" id="IPR051447">
    <property type="entry name" value="Lipoprotein-release_system"/>
</dbReference>
<feature type="transmembrane region" description="Helical" evidence="6">
    <location>
        <begin position="96"/>
        <end position="113"/>
    </location>
</feature>
<feature type="transmembrane region" description="Helical" evidence="6">
    <location>
        <begin position="24"/>
        <end position="43"/>
    </location>
</feature>
<organism evidence="8">
    <name type="scientific">hydrothermal vent metagenome</name>
    <dbReference type="NCBI Taxonomy" id="652676"/>
    <lineage>
        <taxon>unclassified sequences</taxon>
        <taxon>metagenomes</taxon>
        <taxon>ecological metagenomes</taxon>
    </lineage>
</organism>
<evidence type="ECO:0000256" key="4">
    <source>
        <dbReference type="ARBA" id="ARBA00022989"/>
    </source>
</evidence>
<feature type="domain" description="ABC3 transporter permease C-terminal" evidence="7">
    <location>
        <begin position="261"/>
        <end position="386"/>
    </location>
</feature>
<reference evidence="8" key="1">
    <citation type="submission" date="2016-10" db="EMBL/GenBank/DDBJ databases">
        <authorList>
            <person name="de Groot N.N."/>
        </authorList>
    </citation>
    <scope>NUCLEOTIDE SEQUENCE</scope>
</reference>
<name>A0A1W1D2H2_9ZZZZ</name>
<gene>
    <name evidence="8" type="ORF">MNB_SM-3-173</name>
</gene>
<feature type="transmembrane region" description="Helical" evidence="6">
    <location>
        <begin position="256"/>
        <end position="274"/>
    </location>
</feature>
<evidence type="ECO:0000256" key="1">
    <source>
        <dbReference type="ARBA" id="ARBA00004651"/>
    </source>
</evidence>
<feature type="transmembrane region" description="Helical" evidence="6">
    <location>
        <begin position="310"/>
        <end position="331"/>
    </location>
</feature>
<dbReference type="EMBL" id="FPHP01000005">
    <property type="protein sequence ID" value="SFV74829.1"/>
    <property type="molecule type" value="Genomic_DNA"/>
</dbReference>
<protein>
    <recommendedName>
        <fullName evidence="7">ABC3 transporter permease C-terminal domain-containing protein</fullName>
    </recommendedName>
</protein>
<dbReference type="PANTHER" id="PTHR30489">
    <property type="entry name" value="LIPOPROTEIN-RELEASING SYSTEM TRANSMEMBRANE PROTEIN LOLE"/>
    <property type="match status" value="1"/>
</dbReference>
<evidence type="ECO:0000256" key="6">
    <source>
        <dbReference type="SAM" id="Phobius"/>
    </source>
</evidence>
<keyword evidence="3 6" id="KW-0812">Transmembrane</keyword>
<evidence type="ECO:0000259" key="7">
    <source>
        <dbReference type="Pfam" id="PF02687"/>
    </source>
</evidence>
<proteinExistence type="predicted"/>
<comment type="subcellular location">
    <subcellularLocation>
        <location evidence="1">Cell membrane</location>
        <topology evidence="1">Multi-pass membrane protein</topology>
    </subcellularLocation>
</comment>
<dbReference type="InterPro" id="IPR003838">
    <property type="entry name" value="ABC3_permease_C"/>
</dbReference>
<feature type="transmembrane region" description="Helical" evidence="6">
    <location>
        <begin position="352"/>
        <end position="373"/>
    </location>
</feature>
<dbReference type="Pfam" id="PF02687">
    <property type="entry name" value="FtsX"/>
    <property type="match status" value="1"/>
</dbReference>
<accession>A0A1W1D2H2</accession>
<keyword evidence="4 6" id="KW-1133">Transmembrane helix</keyword>
<evidence type="ECO:0000256" key="2">
    <source>
        <dbReference type="ARBA" id="ARBA00022475"/>
    </source>
</evidence>
<dbReference type="AlphaFoldDB" id="A0A1W1D2H2"/>
<evidence type="ECO:0000256" key="3">
    <source>
        <dbReference type="ARBA" id="ARBA00022692"/>
    </source>
</evidence>
<dbReference type="GO" id="GO:0044874">
    <property type="term" value="P:lipoprotein localization to outer membrane"/>
    <property type="evidence" value="ECO:0007669"/>
    <property type="project" value="TreeGrafter"/>
</dbReference>
<keyword evidence="5 6" id="KW-0472">Membrane</keyword>
<keyword evidence="2" id="KW-1003">Cell membrane</keyword>
<sequence>MKKINVYLIEYAINSLLRAKAKNIFIFIVLTFLVFLLSSTFFITSSLKYELQTTLDTLPQIIVQKIKAGKEYDLDVDMVNKILEIDGVSDATSRVWGYYFFANAGVNFSIVGIKEFEKNYKHSLQKISQKYEDQLFDKDAMIVGKGVLKVLQKNYYKDYFNFIKTDGTLKKVKIAGVFDGDTELESNDVIVMSEDNFRDIFHIPQNKATDIVVFVANPKEVDTIRLKIKQLYPDTRVITRNDIKVSYQNIFDYKGGVFLALFVVSLFTFFIIIYDKLSGISSEEKKEIGILKAIGWSVDDVLKEKFYEGFIISFFAYSIGVIGAFAFVYIFQAPLLRKVFEGYSELKTSFSLPFVFDFQTLALVFFLSVPIYIGATIIPSWKIATQDADEVMR</sequence>
<dbReference type="GO" id="GO:0098797">
    <property type="term" value="C:plasma membrane protein complex"/>
    <property type="evidence" value="ECO:0007669"/>
    <property type="project" value="TreeGrafter"/>
</dbReference>